<feature type="non-terminal residue" evidence="1">
    <location>
        <position position="63"/>
    </location>
</feature>
<accession>A0AAD4XEA3</accession>
<dbReference type="Proteomes" id="UP001202328">
    <property type="component" value="Unassembled WGS sequence"/>
</dbReference>
<dbReference type="AlphaFoldDB" id="A0AAD4XEA3"/>
<sequence length="63" mass="7074">MFDLRSRNSPEATEELYSLALGFALRANSYSSCNLNGVQFLTKQREARRTTQNSGLVVDAEFV</sequence>
<reference evidence="1" key="1">
    <citation type="submission" date="2022-04" db="EMBL/GenBank/DDBJ databases">
        <title>A functionally conserved STORR gene fusion in Papaver species that diverged 16.8 million years ago.</title>
        <authorList>
            <person name="Catania T."/>
        </authorList>
    </citation>
    <scope>NUCLEOTIDE SEQUENCE</scope>
    <source>
        <strain evidence="1">S-188037</strain>
    </source>
</reference>
<gene>
    <name evidence="1" type="ORF">MKW98_032272</name>
</gene>
<name>A0AAD4XEA3_9MAGN</name>
<proteinExistence type="predicted"/>
<comment type="caution">
    <text evidence="1">The sequence shown here is derived from an EMBL/GenBank/DDBJ whole genome shotgun (WGS) entry which is preliminary data.</text>
</comment>
<dbReference type="EMBL" id="JAJJMB010011222">
    <property type="protein sequence ID" value="KAI3903618.1"/>
    <property type="molecule type" value="Genomic_DNA"/>
</dbReference>
<protein>
    <submittedName>
        <fullName evidence="1">Uncharacterized protein</fullName>
    </submittedName>
</protein>
<evidence type="ECO:0000313" key="1">
    <source>
        <dbReference type="EMBL" id="KAI3903618.1"/>
    </source>
</evidence>
<evidence type="ECO:0000313" key="2">
    <source>
        <dbReference type="Proteomes" id="UP001202328"/>
    </source>
</evidence>
<organism evidence="1 2">
    <name type="scientific">Papaver atlanticum</name>
    <dbReference type="NCBI Taxonomy" id="357466"/>
    <lineage>
        <taxon>Eukaryota</taxon>
        <taxon>Viridiplantae</taxon>
        <taxon>Streptophyta</taxon>
        <taxon>Embryophyta</taxon>
        <taxon>Tracheophyta</taxon>
        <taxon>Spermatophyta</taxon>
        <taxon>Magnoliopsida</taxon>
        <taxon>Ranunculales</taxon>
        <taxon>Papaveraceae</taxon>
        <taxon>Papaveroideae</taxon>
        <taxon>Papaver</taxon>
    </lineage>
</organism>
<keyword evidence="2" id="KW-1185">Reference proteome</keyword>